<dbReference type="Proteomes" id="UP001199750">
    <property type="component" value="Unassembled WGS sequence"/>
</dbReference>
<dbReference type="InterPro" id="IPR002575">
    <property type="entry name" value="Aminoglycoside_PTrfase"/>
</dbReference>
<keyword evidence="5" id="KW-0808">Transferase</keyword>
<dbReference type="InterPro" id="IPR011009">
    <property type="entry name" value="Kinase-like_dom_sf"/>
</dbReference>
<dbReference type="Proteomes" id="UP000283426">
    <property type="component" value="Unassembled WGS sequence"/>
</dbReference>
<proteinExistence type="predicted"/>
<reference evidence="3" key="3">
    <citation type="submission" date="2023-01" db="EMBL/GenBank/DDBJ databases">
        <title>Human gut microbiome strain richness.</title>
        <authorList>
            <person name="Chen-Liaw A."/>
        </authorList>
    </citation>
    <scope>NUCLEOTIDE SEQUENCE</scope>
    <source>
        <strain evidence="3">RTP21484st1_B7_RTP21484_190118</strain>
    </source>
</reference>
<evidence type="ECO:0000313" key="5">
    <source>
        <dbReference type="EMBL" id="RGY04880.1"/>
    </source>
</evidence>
<evidence type="ECO:0000313" key="4">
    <source>
        <dbReference type="EMBL" id="RGV16303.1"/>
    </source>
</evidence>
<feature type="domain" description="Aminoglycoside phosphotransferase" evidence="1">
    <location>
        <begin position="32"/>
        <end position="262"/>
    </location>
</feature>
<evidence type="ECO:0000313" key="6">
    <source>
        <dbReference type="Proteomes" id="UP000283426"/>
    </source>
</evidence>
<dbReference type="Gene3D" id="3.30.200.20">
    <property type="entry name" value="Phosphorylase Kinase, domain 1"/>
    <property type="match status" value="1"/>
</dbReference>
<dbReference type="GO" id="GO:0016740">
    <property type="term" value="F:transferase activity"/>
    <property type="evidence" value="ECO:0007669"/>
    <property type="project" value="UniProtKB-KW"/>
</dbReference>
<dbReference type="Gene3D" id="3.90.1200.10">
    <property type="match status" value="1"/>
</dbReference>
<reference evidence="2" key="2">
    <citation type="submission" date="2022-01" db="EMBL/GenBank/DDBJ databases">
        <title>Collection of gut derived symbiotic bacterial strains cultured from healthy donors.</title>
        <authorList>
            <person name="Lin H."/>
            <person name="Kohout C."/>
            <person name="Waligurski E."/>
            <person name="Pamer E.G."/>
        </authorList>
    </citation>
    <scope>NUCLEOTIDE SEQUENCE</scope>
    <source>
        <strain evidence="2">DFI.1.149</strain>
    </source>
</reference>
<dbReference type="Proteomes" id="UP000284434">
    <property type="component" value="Unassembled WGS sequence"/>
</dbReference>
<reference evidence="6 7" key="1">
    <citation type="submission" date="2018-08" db="EMBL/GenBank/DDBJ databases">
        <title>A genome reference for cultivated species of the human gut microbiota.</title>
        <authorList>
            <person name="Zou Y."/>
            <person name="Xue W."/>
            <person name="Luo G."/>
        </authorList>
    </citation>
    <scope>NUCLEOTIDE SEQUENCE [LARGE SCALE GENOMIC DNA]</scope>
    <source>
        <strain evidence="4 6">AF14-6AC</strain>
        <strain evidence="5 7">OF03-11</strain>
    </source>
</reference>
<accession>A0A3D4ZEV1</accession>
<evidence type="ECO:0000259" key="1">
    <source>
        <dbReference type="Pfam" id="PF01636"/>
    </source>
</evidence>
<evidence type="ECO:0000313" key="7">
    <source>
        <dbReference type="Proteomes" id="UP000284434"/>
    </source>
</evidence>
<dbReference type="EMBL" id="QSCO01000021">
    <property type="protein sequence ID" value="RGY04880.1"/>
    <property type="molecule type" value="Genomic_DNA"/>
</dbReference>
<name>A0A3D4ZEV1_9BACT</name>
<dbReference type="SUPFAM" id="SSF56112">
    <property type="entry name" value="Protein kinase-like (PK-like)"/>
    <property type="match status" value="1"/>
</dbReference>
<dbReference type="Pfam" id="PF01636">
    <property type="entry name" value="APH"/>
    <property type="match status" value="1"/>
</dbReference>
<gene>
    <name evidence="4" type="ORF">DWW24_21605</name>
    <name evidence="5" type="ORF">DXA53_14310</name>
    <name evidence="2" type="ORF">L0P03_21310</name>
    <name evidence="3" type="ORF">PN645_14565</name>
</gene>
<comment type="caution">
    <text evidence="5">The sequence shown here is derived from an EMBL/GenBank/DDBJ whole genome shotgun (WGS) entry which is preliminary data.</text>
</comment>
<dbReference type="AlphaFoldDB" id="A0A3D4ZEV1"/>
<organism evidence="5 7">
    <name type="scientific">Odoribacter splanchnicus</name>
    <dbReference type="NCBI Taxonomy" id="28118"/>
    <lineage>
        <taxon>Bacteria</taxon>
        <taxon>Pseudomonadati</taxon>
        <taxon>Bacteroidota</taxon>
        <taxon>Bacteroidia</taxon>
        <taxon>Bacteroidales</taxon>
        <taxon>Odoribacteraceae</taxon>
        <taxon>Odoribacter</taxon>
    </lineage>
</organism>
<dbReference type="Proteomes" id="UP001212263">
    <property type="component" value="Unassembled WGS sequence"/>
</dbReference>
<dbReference type="EMBL" id="QRYW01000078">
    <property type="protein sequence ID" value="RGV16303.1"/>
    <property type="molecule type" value="Genomic_DNA"/>
</dbReference>
<evidence type="ECO:0000313" key="2">
    <source>
        <dbReference type="EMBL" id="MCG4962355.1"/>
    </source>
</evidence>
<dbReference type="EMBL" id="JAQMRD010000021">
    <property type="protein sequence ID" value="MDB9224221.1"/>
    <property type="molecule type" value="Genomic_DNA"/>
</dbReference>
<evidence type="ECO:0000313" key="3">
    <source>
        <dbReference type="EMBL" id="MDB9224221.1"/>
    </source>
</evidence>
<sequence>MNQLIEQKFLALFEQQWGKKADRTEMLPASGSARKYWRIYWNGESCIAAWNRNVEENRLFIDFSRHFAEKGLHVPQIYAVSEDRKVYLQEDLGTQTLLDVVGQERKGNSLSEHSMQLYRKSLSELLRFQLIGGQGLDYARCVPRPVFDRQCILWDLNYFKYCFLKLAGADFSEQALEDDFVRLTDALVQEPADSFMFRDFQSRNIMVRAGEVWFIDYQGGRQGALPYDVASLLYDAIVVIPDEQREELLDGYICGLQAYRTVEPGLFRHVFYRFVLVRLLQAMGAFGLRGLYERKPHFIDSIQPGLHSIDRLFQSGRLDADYAEIRRVCRQLLE</sequence>
<protein>
    <submittedName>
        <fullName evidence="2 5">Phosphotransferase</fullName>
    </submittedName>
</protein>
<dbReference type="EMBL" id="JAKNDN010000086">
    <property type="protein sequence ID" value="MCG4962355.1"/>
    <property type="molecule type" value="Genomic_DNA"/>
</dbReference>
<dbReference type="RefSeq" id="WP_113028700.1">
    <property type="nucleotide sequence ID" value="NZ_JABWDG010000001.1"/>
</dbReference>